<protein>
    <recommendedName>
        <fullName evidence="3">PIN domain-containing protein</fullName>
    </recommendedName>
</protein>
<reference evidence="1 2" key="1">
    <citation type="submission" date="2024-09" db="EMBL/GenBank/DDBJ databases">
        <authorList>
            <person name="Pan X."/>
        </authorList>
    </citation>
    <scope>NUCLEOTIDE SEQUENCE [LARGE SCALE GENOMIC DNA]</scope>
    <source>
        <strain evidence="1 2">B2969</strain>
    </source>
</reference>
<proteinExistence type="predicted"/>
<sequence>MSTHLLFPDNTVLVRFARVQRMDLLAALVRGNGRWCGTVAGECDRSAQEPGLETMAQAHAMFGEPLRLQTGQEIVDTTTIRTSLAAPGDPVTRHLGEAETISIITNRRLTAFFVTDDRDAAQRAEEHGIRTYTTWDLLRLAVRIGALTADEAYDYVRELGGHREKLIQVQTRAAWTEWCNS</sequence>
<accession>A0ABW7QDD7</accession>
<evidence type="ECO:0008006" key="3">
    <source>
        <dbReference type="Google" id="ProtNLM"/>
    </source>
</evidence>
<dbReference type="Proteomes" id="UP001610861">
    <property type="component" value="Unassembled WGS sequence"/>
</dbReference>
<gene>
    <name evidence="1" type="ORF">ACH3VR_21260</name>
</gene>
<dbReference type="EMBL" id="JBIQWL010000013">
    <property type="protein sequence ID" value="MFH8252909.1"/>
    <property type="molecule type" value="Genomic_DNA"/>
</dbReference>
<name>A0ABW7QDD7_9MICO</name>
<keyword evidence="2" id="KW-1185">Reference proteome</keyword>
<evidence type="ECO:0000313" key="1">
    <source>
        <dbReference type="EMBL" id="MFH8252909.1"/>
    </source>
</evidence>
<comment type="caution">
    <text evidence="1">The sequence shown here is derived from an EMBL/GenBank/DDBJ whole genome shotgun (WGS) entry which is preliminary data.</text>
</comment>
<evidence type="ECO:0000313" key="2">
    <source>
        <dbReference type="Proteomes" id="UP001610861"/>
    </source>
</evidence>
<organism evidence="1 2">
    <name type="scientific">Microbacterium alkaliflavum</name>
    <dbReference type="NCBI Taxonomy" id="3248839"/>
    <lineage>
        <taxon>Bacteria</taxon>
        <taxon>Bacillati</taxon>
        <taxon>Actinomycetota</taxon>
        <taxon>Actinomycetes</taxon>
        <taxon>Micrococcales</taxon>
        <taxon>Microbacteriaceae</taxon>
        <taxon>Microbacterium</taxon>
    </lineage>
</organism>
<dbReference type="RefSeq" id="WP_397558337.1">
    <property type="nucleotide sequence ID" value="NZ_JBIQWL010000013.1"/>
</dbReference>